<organism evidence="8 9">
    <name type="scientific">Fomitopsis schrenkii</name>
    <name type="common">Brown rot fungus</name>
    <dbReference type="NCBI Taxonomy" id="2126942"/>
    <lineage>
        <taxon>Eukaryota</taxon>
        <taxon>Fungi</taxon>
        <taxon>Dikarya</taxon>
        <taxon>Basidiomycota</taxon>
        <taxon>Agaricomycotina</taxon>
        <taxon>Agaricomycetes</taxon>
        <taxon>Polyporales</taxon>
        <taxon>Fomitopsis</taxon>
    </lineage>
</organism>
<dbReference type="AlphaFoldDB" id="S8E7N8"/>
<evidence type="ECO:0000256" key="5">
    <source>
        <dbReference type="ARBA" id="ARBA00023002"/>
    </source>
</evidence>
<evidence type="ECO:0000259" key="7">
    <source>
        <dbReference type="Pfam" id="PF01266"/>
    </source>
</evidence>
<keyword evidence="4" id="KW-0274">FAD</keyword>
<dbReference type="InterPro" id="IPR006076">
    <property type="entry name" value="FAD-dep_OxRdtase"/>
</dbReference>
<gene>
    <name evidence="8" type="ORF">FOMPIDRAFT_1030038</name>
</gene>
<dbReference type="PANTHER" id="PTHR10961:SF15">
    <property type="entry name" value="FAD DEPENDENT OXIDOREDUCTASE DOMAIN-CONTAINING PROTEIN"/>
    <property type="match status" value="1"/>
</dbReference>
<name>S8E7N8_FOMSC</name>
<feature type="domain" description="FAD dependent oxidoreductase" evidence="7">
    <location>
        <begin position="9"/>
        <end position="429"/>
    </location>
</feature>
<dbReference type="InParanoid" id="S8E7N8"/>
<keyword evidence="5" id="KW-0560">Oxidoreductase</keyword>
<dbReference type="Proteomes" id="UP000015241">
    <property type="component" value="Unassembled WGS sequence"/>
</dbReference>
<dbReference type="GO" id="GO:0050660">
    <property type="term" value="F:flavin adenine dinucleotide binding"/>
    <property type="evidence" value="ECO:0007669"/>
    <property type="project" value="InterPro"/>
</dbReference>
<dbReference type="InterPro" id="IPR045170">
    <property type="entry name" value="MTOX"/>
</dbReference>
<dbReference type="OrthoDB" id="2219495at2759"/>
<dbReference type="STRING" id="743788.S8E7N8"/>
<protein>
    <recommendedName>
        <fullName evidence="7">FAD dependent oxidoreductase domain-containing protein</fullName>
    </recommendedName>
</protein>
<reference evidence="8 9" key="1">
    <citation type="journal article" date="2012" name="Science">
        <title>The Paleozoic origin of enzymatic lignin decomposition reconstructed from 31 fungal genomes.</title>
        <authorList>
            <person name="Floudas D."/>
            <person name="Binder M."/>
            <person name="Riley R."/>
            <person name="Barry K."/>
            <person name="Blanchette R.A."/>
            <person name="Henrissat B."/>
            <person name="Martinez A.T."/>
            <person name="Otillar R."/>
            <person name="Spatafora J.W."/>
            <person name="Yadav J.S."/>
            <person name="Aerts A."/>
            <person name="Benoit I."/>
            <person name="Boyd A."/>
            <person name="Carlson A."/>
            <person name="Copeland A."/>
            <person name="Coutinho P.M."/>
            <person name="de Vries R.P."/>
            <person name="Ferreira P."/>
            <person name="Findley K."/>
            <person name="Foster B."/>
            <person name="Gaskell J."/>
            <person name="Glotzer D."/>
            <person name="Gorecki P."/>
            <person name="Heitman J."/>
            <person name="Hesse C."/>
            <person name="Hori C."/>
            <person name="Igarashi K."/>
            <person name="Jurgens J.A."/>
            <person name="Kallen N."/>
            <person name="Kersten P."/>
            <person name="Kohler A."/>
            <person name="Kuees U."/>
            <person name="Kumar T.K.A."/>
            <person name="Kuo A."/>
            <person name="LaButti K."/>
            <person name="Larrondo L.F."/>
            <person name="Lindquist E."/>
            <person name="Ling A."/>
            <person name="Lombard V."/>
            <person name="Lucas S."/>
            <person name="Lundell T."/>
            <person name="Martin R."/>
            <person name="McLaughlin D.J."/>
            <person name="Morgenstern I."/>
            <person name="Morin E."/>
            <person name="Murat C."/>
            <person name="Nagy L.G."/>
            <person name="Nolan M."/>
            <person name="Ohm R.A."/>
            <person name="Patyshakuliyeva A."/>
            <person name="Rokas A."/>
            <person name="Ruiz-Duenas F.J."/>
            <person name="Sabat G."/>
            <person name="Salamov A."/>
            <person name="Samejima M."/>
            <person name="Schmutz J."/>
            <person name="Slot J.C."/>
            <person name="St John F."/>
            <person name="Stenlid J."/>
            <person name="Sun H."/>
            <person name="Sun S."/>
            <person name="Syed K."/>
            <person name="Tsang A."/>
            <person name="Wiebenga A."/>
            <person name="Young D."/>
            <person name="Pisabarro A."/>
            <person name="Eastwood D.C."/>
            <person name="Martin F."/>
            <person name="Cullen D."/>
            <person name="Grigoriev I.V."/>
            <person name="Hibbett D.S."/>
        </authorList>
    </citation>
    <scope>NUCLEOTIDE SEQUENCE</scope>
    <source>
        <strain evidence="9">FP-58527</strain>
    </source>
</reference>
<dbReference type="SUPFAM" id="SSF51905">
    <property type="entry name" value="FAD/NAD(P)-binding domain"/>
    <property type="match status" value="1"/>
</dbReference>
<evidence type="ECO:0000313" key="9">
    <source>
        <dbReference type="Proteomes" id="UP000015241"/>
    </source>
</evidence>
<sequence length="488" mass="54533">MPTPQRPTKVIIVGAGIFGLSTAYYLAEDGYELAVFDQHPYDRGDGYKLNPGSTAASVDENKVFRASYGSELQYQRLAYEAREVWKRWNDELGPGKELFVASGMLRVQHARELDESEKRTLENMTAEGLRDTQFVLLSDDDRRRAQERGWAHKLLRFAIPKTDGKETFEAVLDSTAGYVYPSRACAYLADKLRKKGAEFIEGPEKGEFASFVVEGSGNSKRVTGIRTKDGKEHLADLVIMACGSATPMLVPEVSRVLEATAGSVVTVRLPPREEAPELWEKYSHENWPVIIGHDPGPDHAGKTVGPRSIYSFPRTDDGLVKIGYRVTKYTNYAKPIGYDRPISVPLRPGVDDTSLPLMSVEGIKTYVSTFLPDLAPLPITATRLCFYTDSVDNSWLIDYLPGYNDTLFICTGGSGHGAKFTPILGKHVRDVVHKKPKTELTYLWRWRPELPLGNGLEEGPDGPRTLDKQKRATPEDLRHAGWYTDSRM</sequence>
<evidence type="ECO:0000256" key="6">
    <source>
        <dbReference type="SAM" id="MobiDB-lite"/>
    </source>
</evidence>
<keyword evidence="9" id="KW-1185">Reference proteome</keyword>
<feature type="region of interest" description="Disordered" evidence="6">
    <location>
        <begin position="454"/>
        <end position="473"/>
    </location>
</feature>
<evidence type="ECO:0000256" key="2">
    <source>
        <dbReference type="ARBA" id="ARBA00010989"/>
    </source>
</evidence>
<keyword evidence="3" id="KW-0285">Flavoprotein</keyword>
<comment type="cofactor">
    <cofactor evidence="1">
        <name>FAD</name>
        <dbReference type="ChEBI" id="CHEBI:57692"/>
    </cofactor>
</comment>
<dbReference type="EMBL" id="KE504144">
    <property type="protein sequence ID" value="EPT01072.1"/>
    <property type="molecule type" value="Genomic_DNA"/>
</dbReference>
<dbReference type="Gene3D" id="3.30.9.10">
    <property type="entry name" value="D-Amino Acid Oxidase, subunit A, domain 2"/>
    <property type="match status" value="1"/>
</dbReference>
<evidence type="ECO:0000256" key="1">
    <source>
        <dbReference type="ARBA" id="ARBA00001974"/>
    </source>
</evidence>
<dbReference type="InterPro" id="IPR036188">
    <property type="entry name" value="FAD/NAD-bd_sf"/>
</dbReference>
<accession>S8E7N8</accession>
<evidence type="ECO:0000256" key="3">
    <source>
        <dbReference type="ARBA" id="ARBA00022630"/>
    </source>
</evidence>
<dbReference type="Pfam" id="PF01266">
    <property type="entry name" value="DAO"/>
    <property type="match status" value="1"/>
</dbReference>
<dbReference type="HOGENOM" id="CLU_007884_0_0_1"/>
<evidence type="ECO:0000313" key="8">
    <source>
        <dbReference type="EMBL" id="EPT01072.1"/>
    </source>
</evidence>
<dbReference type="eggNOG" id="KOG2820">
    <property type="taxonomic scope" value="Eukaryota"/>
</dbReference>
<evidence type="ECO:0000256" key="4">
    <source>
        <dbReference type="ARBA" id="ARBA00022827"/>
    </source>
</evidence>
<comment type="similarity">
    <text evidence="2">Belongs to the MSOX/MTOX family.</text>
</comment>
<proteinExistence type="inferred from homology"/>
<dbReference type="GO" id="GO:0008115">
    <property type="term" value="F:sarcosine oxidase activity"/>
    <property type="evidence" value="ECO:0007669"/>
    <property type="project" value="TreeGrafter"/>
</dbReference>
<feature type="compositionally biased region" description="Basic and acidic residues" evidence="6">
    <location>
        <begin position="464"/>
        <end position="473"/>
    </location>
</feature>
<dbReference type="PANTHER" id="PTHR10961">
    <property type="entry name" value="PEROXISOMAL SARCOSINE OXIDASE"/>
    <property type="match status" value="1"/>
</dbReference>
<dbReference type="Gene3D" id="3.50.50.60">
    <property type="entry name" value="FAD/NAD(P)-binding domain"/>
    <property type="match status" value="1"/>
</dbReference>